<reference evidence="2" key="1">
    <citation type="submission" date="2022-01" db="EMBL/GenBank/DDBJ databases">
        <authorList>
            <person name="Lagorce A."/>
        </authorList>
    </citation>
    <scope>NUCLEOTIDE SEQUENCE</scope>
    <source>
        <strain evidence="2">Th15_F1_A12</strain>
    </source>
</reference>
<dbReference type="Proteomes" id="UP001295462">
    <property type="component" value="Unassembled WGS sequence"/>
</dbReference>
<organism evidence="2 3">
    <name type="scientific">Vibrio jasicida</name>
    <dbReference type="NCBI Taxonomy" id="766224"/>
    <lineage>
        <taxon>Bacteria</taxon>
        <taxon>Pseudomonadati</taxon>
        <taxon>Pseudomonadota</taxon>
        <taxon>Gammaproteobacteria</taxon>
        <taxon>Vibrionales</taxon>
        <taxon>Vibrionaceae</taxon>
        <taxon>Vibrio</taxon>
    </lineage>
</organism>
<dbReference type="AlphaFoldDB" id="A0AAU9QER7"/>
<evidence type="ECO:0000313" key="2">
    <source>
        <dbReference type="EMBL" id="CAH1563807.1"/>
    </source>
</evidence>
<dbReference type="EMBL" id="CAKMUD010000001">
    <property type="protein sequence ID" value="CAH1563807.1"/>
    <property type="molecule type" value="Genomic_DNA"/>
</dbReference>
<protein>
    <submittedName>
        <fullName evidence="2">Uncharacterized protein</fullName>
    </submittedName>
</protein>
<gene>
    <name evidence="2" type="ORF">THF1A12_10208</name>
</gene>
<feature type="region of interest" description="Disordered" evidence="1">
    <location>
        <begin position="102"/>
        <end position="121"/>
    </location>
</feature>
<evidence type="ECO:0000313" key="3">
    <source>
        <dbReference type="Proteomes" id="UP001295462"/>
    </source>
</evidence>
<sequence length="121" mass="13130">MLISTRKGRFGVLYFWIQLDSLGLKQTPGYPNENKAESRIGKYERSEDFSDIRVGSKPDVCVQRDEPNLPQSCPSRAIASGLNDVGNGECLGGVRRVSTDESARVGGCGTNGAKRRKTHGG</sequence>
<evidence type="ECO:0000256" key="1">
    <source>
        <dbReference type="SAM" id="MobiDB-lite"/>
    </source>
</evidence>
<accession>A0AAU9QER7</accession>
<proteinExistence type="predicted"/>
<name>A0AAU9QER7_9VIBR</name>
<comment type="caution">
    <text evidence="2">The sequence shown here is derived from an EMBL/GenBank/DDBJ whole genome shotgun (WGS) entry which is preliminary data.</text>
</comment>